<keyword evidence="3" id="KW-1185">Reference proteome</keyword>
<feature type="compositionally biased region" description="Basic and acidic residues" evidence="1">
    <location>
        <begin position="498"/>
        <end position="509"/>
    </location>
</feature>
<dbReference type="EMBL" id="HF935408">
    <property type="protein sequence ID" value="CCX08301.1"/>
    <property type="molecule type" value="Genomic_DNA"/>
</dbReference>
<feature type="compositionally biased region" description="Low complexity" evidence="1">
    <location>
        <begin position="147"/>
        <end position="160"/>
    </location>
</feature>
<feature type="compositionally biased region" description="Low complexity" evidence="1">
    <location>
        <begin position="588"/>
        <end position="597"/>
    </location>
</feature>
<feature type="compositionally biased region" description="Acidic residues" evidence="1">
    <location>
        <begin position="634"/>
        <end position="649"/>
    </location>
</feature>
<name>U4LCT1_PYROM</name>
<organism evidence="2 3">
    <name type="scientific">Pyronema omphalodes (strain CBS 100304)</name>
    <name type="common">Pyronema confluens</name>
    <dbReference type="NCBI Taxonomy" id="1076935"/>
    <lineage>
        <taxon>Eukaryota</taxon>
        <taxon>Fungi</taxon>
        <taxon>Dikarya</taxon>
        <taxon>Ascomycota</taxon>
        <taxon>Pezizomycotina</taxon>
        <taxon>Pezizomycetes</taxon>
        <taxon>Pezizales</taxon>
        <taxon>Pyronemataceae</taxon>
        <taxon>Pyronema</taxon>
    </lineage>
</organism>
<dbReference type="Proteomes" id="UP000018144">
    <property type="component" value="Unassembled WGS sequence"/>
</dbReference>
<feature type="compositionally biased region" description="Basic and acidic residues" evidence="1">
    <location>
        <begin position="573"/>
        <end position="584"/>
    </location>
</feature>
<evidence type="ECO:0000313" key="2">
    <source>
        <dbReference type="EMBL" id="CCX08301.1"/>
    </source>
</evidence>
<protein>
    <submittedName>
        <fullName evidence="2">Uncharacterized protein</fullName>
    </submittedName>
</protein>
<dbReference type="AlphaFoldDB" id="U4LCT1"/>
<dbReference type="OrthoDB" id="10545498at2759"/>
<feature type="compositionally biased region" description="Basic and acidic residues" evidence="1">
    <location>
        <begin position="603"/>
        <end position="633"/>
    </location>
</feature>
<feature type="region of interest" description="Disordered" evidence="1">
    <location>
        <begin position="203"/>
        <end position="240"/>
    </location>
</feature>
<sequence>MSDFIPRPPKYINTQFHPFPYHYLILKTNLFTQKQQGIECDEQRAEYQEESEYQSEARLSEQFEYQQEVVSDFDEPTNPPLPARQSLLDEKYKTLVLEPQWKRARDIRKVERRYRDARISARVTARREHEGLTAGFGSPGFSRPDSRCSSRLSGLSSSSSVPPEWDNELCNETLRDLKLVLGELEGNLVTVMCGRKWVLETVESEETMGSEEKPESEETRESEETLGSEEKPEFEGLKVPTFPVSPLETLETPETFENPGNPSNLTTSKTPRTFRALRFTSYKYISPPSRSPAFRVLRIPSSLARCRTSDTASVCSENYTSSVYSGTSIASLSTPPHLQTPQLPITPGTPGYPERQKPAGMTFDELGEAKIERAERFKRLVLEPRRLRKLRAIEDSWKEAIKTNTPIDVPVTPISPGLLVSPKAQNSLAAFAILNNLKKMTRSLDDEGLNGWDKLMEELTPPVSPCEMVCPTVYPKARRFCDEKEEKDKAEEEDEEEKKDVVEKEHDYGYYESAEVEEEEDDKYFGDYDQMGGMEVWQNGTEIDYDVYEGLEQEYEYEHDYQRDYDYDQDTIGNDREDYDHQEDGYDQDNGYDQGNGYDDEGSEHSESSAASKEEAHLDTEHGESEVEYREAEVGDGEAEAECEAETEQGEQKTEYKLYNQDDVRAERAGLWAMLRSASMNIIGI</sequence>
<feature type="region of interest" description="Disordered" evidence="1">
    <location>
        <begin position="484"/>
        <end position="525"/>
    </location>
</feature>
<feature type="compositionally biased region" description="Basic and acidic residues" evidence="1">
    <location>
        <begin position="556"/>
        <end position="566"/>
    </location>
</feature>
<proteinExistence type="predicted"/>
<feature type="region of interest" description="Disordered" evidence="1">
    <location>
        <begin position="130"/>
        <end position="165"/>
    </location>
</feature>
<accession>U4LCT1</accession>
<evidence type="ECO:0000313" key="3">
    <source>
        <dbReference type="Proteomes" id="UP000018144"/>
    </source>
</evidence>
<evidence type="ECO:0000256" key="1">
    <source>
        <dbReference type="SAM" id="MobiDB-lite"/>
    </source>
</evidence>
<reference evidence="2 3" key="1">
    <citation type="journal article" date="2013" name="PLoS Genet.">
        <title>The genome and development-dependent transcriptomes of Pyronema confluens: a window into fungal evolution.</title>
        <authorList>
            <person name="Traeger S."/>
            <person name="Altegoer F."/>
            <person name="Freitag M."/>
            <person name="Gabaldon T."/>
            <person name="Kempken F."/>
            <person name="Kumar A."/>
            <person name="Marcet-Houben M."/>
            <person name="Poggeler S."/>
            <person name="Stajich J.E."/>
            <person name="Nowrousian M."/>
        </authorList>
    </citation>
    <scope>NUCLEOTIDE SEQUENCE [LARGE SCALE GENOMIC DNA]</scope>
    <source>
        <strain evidence="3">CBS 100304</strain>
        <tissue evidence="2">Vegetative mycelium</tissue>
    </source>
</reference>
<feature type="region of interest" description="Disordered" evidence="1">
    <location>
        <begin position="556"/>
        <end position="656"/>
    </location>
</feature>
<gene>
    <name evidence="2" type="ORF">PCON_07894</name>
</gene>
<feature type="compositionally biased region" description="Basic and acidic residues" evidence="1">
    <location>
        <begin position="210"/>
        <end position="236"/>
    </location>
</feature>